<dbReference type="EMBL" id="JBFOHL010000007">
    <property type="protein sequence ID" value="MEW9624379.1"/>
    <property type="molecule type" value="Genomic_DNA"/>
</dbReference>
<feature type="domain" description="HTH cro/C1-type" evidence="2">
    <location>
        <begin position="14"/>
        <end position="68"/>
    </location>
</feature>
<gene>
    <name evidence="3" type="ORF">ABQJ56_09055</name>
</gene>
<organism evidence="3 4">
    <name type="scientific">Rhodanobacter geophilus</name>
    <dbReference type="NCBI Taxonomy" id="3162488"/>
    <lineage>
        <taxon>Bacteria</taxon>
        <taxon>Pseudomonadati</taxon>
        <taxon>Pseudomonadota</taxon>
        <taxon>Gammaproteobacteria</taxon>
        <taxon>Lysobacterales</taxon>
        <taxon>Rhodanobacteraceae</taxon>
        <taxon>Rhodanobacter</taxon>
    </lineage>
</organism>
<reference evidence="3 4" key="1">
    <citation type="submission" date="2024-06" db="EMBL/GenBank/DDBJ databases">
        <authorList>
            <person name="Woo H."/>
        </authorList>
    </citation>
    <scope>NUCLEOTIDE SEQUENCE [LARGE SCALE GENOMIC DNA]</scope>
    <source>
        <strain evidence="3 4">S2-g</strain>
    </source>
</reference>
<comment type="caution">
    <text evidence="3">The sequence shown here is derived from an EMBL/GenBank/DDBJ whole genome shotgun (WGS) entry which is preliminary data.</text>
</comment>
<dbReference type="Pfam" id="PF01381">
    <property type="entry name" value="HTH_3"/>
    <property type="match status" value="1"/>
</dbReference>
<keyword evidence="4" id="KW-1185">Reference proteome</keyword>
<sequence>MNTFPEIFPPGEFLRDELEARSWTQTELAEIIGRPVRLINEIIAGKKAITPETAIQLGDSLGTGPELWMNLESQYQLSKVRVPDGLIARRARLYERFPVREMIKRGWIEASKNIEVLEQQFLQFFGLQALDQTPEFSHAAKKTEAELPPSILQLAWLCRAQQIANEMVGVQPYTEAGLRQALPRLSALLSAPEETRHVARILSECGVRLVIVEPIAGTKIDGACFWLSNDRPVVALSLRLDRIDNFWFVLRHELEHVLQCHGRDRGYILDQEIESTPADQISEEELVANTEAAQFCVDAAEISGFVARVAPFFKEERVLLFAQRLQVHPGLVVGQLQRRLGRYDLFRKYQVKVRQFVTSSARTDGWGVVHTA</sequence>
<evidence type="ECO:0000313" key="4">
    <source>
        <dbReference type="Proteomes" id="UP001556170"/>
    </source>
</evidence>
<dbReference type="RefSeq" id="WP_367844688.1">
    <property type="nucleotide sequence ID" value="NZ_JBFOHL010000007.1"/>
</dbReference>
<evidence type="ECO:0000259" key="2">
    <source>
        <dbReference type="PROSITE" id="PS50943"/>
    </source>
</evidence>
<dbReference type="InterPro" id="IPR010982">
    <property type="entry name" value="Lambda_DNA-bd_dom_sf"/>
</dbReference>
<protein>
    <submittedName>
        <fullName evidence="3">HigA family addiction module antitoxin</fullName>
    </submittedName>
</protein>
<dbReference type="NCBIfam" id="TIGR02607">
    <property type="entry name" value="antidote_HigA"/>
    <property type="match status" value="1"/>
</dbReference>
<dbReference type="Gene3D" id="1.10.260.40">
    <property type="entry name" value="lambda repressor-like DNA-binding domains"/>
    <property type="match status" value="1"/>
</dbReference>
<evidence type="ECO:0000256" key="1">
    <source>
        <dbReference type="ARBA" id="ARBA00023125"/>
    </source>
</evidence>
<dbReference type="InterPro" id="IPR001387">
    <property type="entry name" value="Cro/C1-type_HTH"/>
</dbReference>
<dbReference type="SUPFAM" id="SSF47413">
    <property type="entry name" value="lambda repressor-like DNA-binding domains"/>
    <property type="match status" value="1"/>
</dbReference>
<proteinExistence type="predicted"/>
<dbReference type="InterPro" id="IPR013430">
    <property type="entry name" value="Toxin_antidote_HigA"/>
</dbReference>
<keyword evidence="1" id="KW-0238">DNA-binding</keyword>
<dbReference type="SMART" id="SM00530">
    <property type="entry name" value="HTH_XRE"/>
    <property type="match status" value="1"/>
</dbReference>
<dbReference type="CDD" id="cd00093">
    <property type="entry name" value="HTH_XRE"/>
    <property type="match status" value="1"/>
</dbReference>
<name>A0ABV3QQP3_9GAMM</name>
<accession>A0ABV3QQP3</accession>
<dbReference type="PROSITE" id="PS50943">
    <property type="entry name" value="HTH_CROC1"/>
    <property type="match status" value="1"/>
</dbReference>
<dbReference type="Proteomes" id="UP001556170">
    <property type="component" value="Unassembled WGS sequence"/>
</dbReference>
<evidence type="ECO:0000313" key="3">
    <source>
        <dbReference type="EMBL" id="MEW9624379.1"/>
    </source>
</evidence>
<dbReference type="PANTHER" id="PTHR36924:SF1">
    <property type="entry name" value="ANTITOXIN HIGA-1"/>
    <property type="match status" value="1"/>
</dbReference>
<dbReference type="PANTHER" id="PTHR36924">
    <property type="entry name" value="ANTITOXIN HIGA-1"/>
    <property type="match status" value="1"/>
</dbReference>